<dbReference type="EMBL" id="CAXLJM020000012">
    <property type="protein sequence ID" value="CAL8077056.1"/>
    <property type="molecule type" value="Genomic_DNA"/>
</dbReference>
<organism evidence="1 2">
    <name type="scientific">Orchesella dallaii</name>
    <dbReference type="NCBI Taxonomy" id="48710"/>
    <lineage>
        <taxon>Eukaryota</taxon>
        <taxon>Metazoa</taxon>
        <taxon>Ecdysozoa</taxon>
        <taxon>Arthropoda</taxon>
        <taxon>Hexapoda</taxon>
        <taxon>Collembola</taxon>
        <taxon>Entomobryomorpha</taxon>
        <taxon>Entomobryoidea</taxon>
        <taxon>Orchesellidae</taxon>
        <taxon>Orchesellinae</taxon>
        <taxon>Orchesella</taxon>
    </lineage>
</organism>
<keyword evidence="2" id="KW-1185">Reference proteome</keyword>
<accession>A0ABP1PTN6</accession>
<reference evidence="1 2" key="1">
    <citation type="submission" date="2024-08" db="EMBL/GenBank/DDBJ databases">
        <authorList>
            <person name="Cucini C."/>
            <person name="Frati F."/>
        </authorList>
    </citation>
    <scope>NUCLEOTIDE SEQUENCE [LARGE SCALE GENOMIC DNA]</scope>
</reference>
<protein>
    <submittedName>
        <fullName evidence="1">Uncharacterized protein</fullName>
    </submittedName>
</protein>
<sequence>MEVDSISKGRRAAVNFVSDDDEQKIYGGGTTTSGNLTVQKDTISTDILSLSHMELEWRLATSGKRRSQVYMANDDELSDALAGGVLEEPGWLPLTPSLQHREISCNDAKTREHVTKEQAPVLTTGNCYKRRKLFAKKELEFPFDFAIARDDDIKNVLLSSCIHFPLVTDAEGGSKSETTPLSSS</sequence>
<dbReference type="Proteomes" id="UP001642540">
    <property type="component" value="Unassembled WGS sequence"/>
</dbReference>
<evidence type="ECO:0000313" key="2">
    <source>
        <dbReference type="Proteomes" id="UP001642540"/>
    </source>
</evidence>
<evidence type="ECO:0000313" key="1">
    <source>
        <dbReference type="EMBL" id="CAL8077056.1"/>
    </source>
</evidence>
<proteinExistence type="predicted"/>
<name>A0ABP1PTN6_9HEXA</name>
<comment type="caution">
    <text evidence="1">The sequence shown here is derived from an EMBL/GenBank/DDBJ whole genome shotgun (WGS) entry which is preliminary data.</text>
</comment>
<gene>
    <name evidence="1" type="ORF">ODALV1_LOCUS3682</name>
</gene>